<keyword evidence="2" id="KW-0677">Repeat</keyword>
<gene>
    <name evidence="3" type="ORF">ADEAN_000075200</name>
</gene>
<proteinExistence type="predicted"/>
<evidence type="ECO:0000256" key="2">
    <source>
        <dbReference type="ARBA" id="ARBA00022737"/>
    </source>
</evidence>
<accession>A0A7G2C280</accession>
<evidence type="ECO:0000313" key="4">
    <source>
        <dbReference type="Proteomes" id="UP000515908"/>
    </source>
</evidence>
<dbReference type="VEuPathDB" id="TriTrypDB:ADEAN_000075200"/>
<dbReference type="InterPro" id="IPR015915">
    <property type="entry name" value="Kelch-typ_b-propeller"/>
</dbReference>
<dbReference type="AlphaFoldDB" id="A0A7G2C280"/>
<keyword evidence="1" id="KW-0880">Kelch repeat</keyword>
<keyword evidence="4" id="KW-1185">Reference proteome</keyword>
<dbReference type="Gene3D" id="2.120.10.80">
    <property type="entry name" value="Kelch-type beta propeller"/>
    <property type="match status" value="2"/>
</dbReference>
<dbReference type="EMBL" id="LR877145">
    <property type="protein sequence ID" value="CAD2213311.1"/>
    <property type="molecule type" value="Genomic_DNA"/>
</dbReference>
<reference evidence="3 4" key="1">
    <citation type="submission" date="2020-08" db="EMBL/GenBank/DDBJ databases">
        <authorList>
            <person name="Newling K."/>
            <person name="Davey J."/>
            <person name="Forrester S."/>
        </authorList>
    </citation>
    <scope>NUCLEOTIDE SEQUENCE [LARGE SCALE GENOMIC DNA]</scope>
    <source>
        <strain evidence="4">Crithidia deanei Carvalho (ATCC PRA-265)</strain>
    </source>
</reference>
<dbReference type="Proteomes" id="UP000515908">
    <property type="component" value="Chromosome 01"/>
</dbReference>
<dbReference type="SUPFAM" id="SSF117281">
    <property type="entry name" value="Kelch motif"/>
    <property type="match status" value="1"/>
</dbReference>
<dbReference type="InterPro" id="IPR006652">
    <property type="entry name" value="Kelch_1"/>
</dbReference>
<sequence length="361" mass="39851">MDTVYTTFTVQEWEEEGSKAGTVYPHRQPTVPHPLHATLCCGKESLLVIGGWDRKEAAPLAQVLEWDRASFQWRRLPDLPVPLSEAQSAVTAGGCVLVFGGSTQHGLSDKLWLLQRKKYNESDVLEWTFLPAYGTYQECPQATPTPRIGHSLTTGKAVHPVTGETEEVLYLFGGFDGQRHRREVWRLWVTATLATQEAVWEEVVPAQGMAPSPRRGMAVVFDPSQYALYVFGGVDCSCNEVYTFYMKENQNRWVCAPTQGVLPAPQRGVAACLKENSLLLFLEGTCGLHLIKLQLADMRVGVVKIPSSHLSFLSCRANSSATACSESGETFFFGGTTPDSVLDSLLRVGFDKTETANSKKK</sequence>
<protein>
    <submittedName>
        <fullName evidence="3">Uncharacterized protein</fullName>
    </submittedName>
</protein>
<evidence type="ECO:0000313" key="3">
    <source>
        <dbReference type="EMBL" id="CAD2213311.1"/>
    </source>
</evidence>
<dbReference type="PANTHER" id="PTHR46093:SF18">
    <property type="entry name" value="FIBRONECTIN TYPE-III DOMAIN-CONTAINING PROTEIN"/>
    <property type="match status" value="1"/>
</dbReference>
<organism evidence="3 4">
    <name type="scientific">Angomonas deanei</name>
    <dbReference type="NCBI Taxonomy" id="59799"/>
    <lineage>
        <taxon>Eukaryota</taxon>
        <taxon>Discoba</taxon>
        <taxon>Euglenozoa</taxon>
        <taxon>Kinetoplastea</taxon>
        <taxon>Metakinetoplastina</taxon>
        <taxon>Trypanosomatida</taxon>
        <taxon>Trypanosomatidae</taxon>
        <taxon>Strigomonadinae</taxon>
        <taxon>Angomonas</taxon>
    </lineage>
</organism>
<dbReference type="Pfam" id="PF24681">
    <property type="entry name" value="Kelch_KLHDC2_KLHL20_DRC7"/>
    <property type="match status" value="1"/>
</dbReference>
<dbReference type="PANTHER" id="PTHR46093">
    <property type="entry name" value="ACYL-COA-BINDING DOMAIN-CONTAINING PROTEIN 5"/>
    <property type="match status" value="1"/>
</dbReference>
<dbReference type="SMART" id="SM00612">
    <property type="entry name" value="Kelch"/>
    <property type="match status" value="1"/>
</dbReference>
<evidence type="ECO:0000256" key="1">
    <source>
        <dbReference type="ARBA" id="ARBA00022441"/>
    </source>
</evidence>
<name>A0A7G2C280_9TRYP</name>